<evidence type="ECO:0000256" key="5">
    <source>
        <dbReference type="ARBA" id="ARBA00023040"/>
    </source>
</evidence>
<keyword evidence="13" id="KW-1185">Reference proteome</keyword>
<feature type="transmembrane region" description="Helical" evidence="10">
    <location>
        <begin position="251"/>
        <end position="282"/>
    </location>
</feature>
<feature type="transmembrane region" description="Helical" evidence="10">
    <location>
        <begin position="166"/>
        <end position="189"/>
    </location>
</feature>
<dbReference type="InterPro" id="IPR000276">
    <property type="entry name" value="GPCR_Rhodpsn"/>
</dbReference>
<dbReference type="AlphaFoldDB" id="A0A6G0U0Y4"/>
<dbReference type="PRINTS" id="PR00237">
    <property type="entry name" value="GPCRRHODOPSN"/>
</dbReference>
<evidence type="ECO:0000256" key="2">
    <source>
        <dbReference type="ARBA" id="ARBA00010663"/>
    </source>
</evidence>
<dbReference type="InterPro" id="IPR000611">
    <property type="entry name" value="NPY_rcpt"/>
</dbReference>
<evidence type="ECO:0000256" key="9">
    <source>
        <dbReference type="RuleBase" id="RU000688"/>
    </source>
</evidence>
<evidence type="ECO:0000256" key="7">
    <source>
        <dbReference type="ARBA" id="ARBA00023170"/>
    </source>
</evidence>
<dbReference type="SMART" id="SM01381">
    <property type="entry name" value="7TM_GPCR_Srsx"/>
    <property type="match status" value="1"/>
</dbReference>
<comment type="subcellular location">
    <subcellularLocation>
        <location evidence="1">Membrane</location>
        <topology evidence="1">Multi-pass membrane protein</topology>
    </subcellularLocation>
</comment>
<dbReference type="SUPFAM" id="SSF81321">
    <property type="entry name" value="Family A G protein-coupled receptor-like"/>
    <property type="match status" value="1"/>
</dbReference>
<dbReference type="Gene3D" id="1.20.1070.10">
    <property type="entry name" value="Rhodopsin 7-helix transmembrane proteins"/>
    <property type="match status" value="1"/>
</dbReference>
<dbReference type="PANTHER" id="PTHR24235">
    <property type="entry name" value="NEUROPEPTIDE Y RECEPTOR"/>
    <property type="match status" value="1"/>
</dbReference>
<keyword evidence="4 10" id="KW-1133">Transmembrane helix</keyword>
<comment type="similarity">
    <text evidence="2 9">Belongs to the G-protein coupled receptor 1 family.</text>
</comment>
<dbReference type="PROSITE" id="PS00237">
    <property type="entry name" value="G_PROTEIN_RECEP_F1_1"/>
    <property type="match status" value="1"/>
</dbReference>
<comment type="caution">
    <text evidence="12">The sequence shown here is derived from an EMBL/GenBank/DDBJ whole genome shotgun (WGS) entry which is preliminary data.</text>
</comment>
<feature type="transmembrane region" description="Helical" evidence="10">
    <location>
        <begin position="90"/>
        <end position="114"/>
    </location>
</feature>
<dbReference type="OrthoDB" id="9046662at2759"/>
<gene>
    <name evidence="12" type="ORF">AGLY_002538</name>
</gene>
<dbReference type="PROSITE" id="PS50262">
    <property type="entry name" value="G_PROTEIN_RECEP_F1_2"/>
    <property type="match status" value="1"/>
</dbReference>
<dbReference type="InterPro" id="IPR017452">
    <property type="entry name" value="GPCR_Rhodpsn_7TM"/>
</dbReference>
<accession>A0A6G0U0Y4</accession>
<dbReference type="GO" id="GO:0004983">
    <property type="term" value="F:neuropeptide Y receptor activity"/>
    <property type="evidence" value="ECO:0007669"/>
    <property type="project" value="InterPro"/>
</dbReference>
<evidence type="ECO:0000313" key="12">
    <source>
        <dbReference type="EMBL" id="KAE9542627.1"/>
    </source>
</evidence>
<evidence type="ECO:0000256" key="10">
    <source>
        <dbReference type="SAM" id="Phobius"/>
    </source>
</evidence>
<dbReference type="Pfam" id="PF00001">
    <property type="entry name" value="7tm_1"/>
    <property type="match status" value="1"/>
</dbReference>
<keyword evidence="8 9" id="KW-0807">Transducer</keyword>
<feature type="transmembrane region" description="Helical" evidence="10">
    <location>
        <begin position="126"/>
        <end position="146"/>
    </location>
</feature>
<dbReference type="EMBL" id="VYZN01000009">
    <property type="protein sequence ID" value="KAE9542627.1"/>
    <property type="molecule type" value="Genomic_DNA"/>
</dbReference>
<name>A0A6G0U0Y4_APHGL</name>
<evidence type="ECO:0000256" key="3">
    <source>
        <dbReference type="ARBA" id="ARBA00022692"/>
    </source>
</evidence>
<feature type="transmembrane region" description="Helical" evidence="10">
    <location>
        <begin position="340"/>
        <end position="365"/>
    </location>
</feature>
<dbReference type="GO" id="GO:0016020">
    <property type="term" value="C:membrane"/>
    <property type="evidence" value="ECO:0007669"/>
    <property type="project" value="UniProtKB-SubCell"/>
</dbReference>
<proteinExistence type="inferred from homology"/>
<keyword evidence="7 9" id="KW-0675">Receptor</keyword>
<dbReference type="PANTHER" id="PTHR24235:SF12">
    <property type="entry name" value="G-PROTEIN COUPLED RECEPTORS FAMILY 1 PROFILE DOMAIN-CONTAINING PROTEIN"/>
    <property type="match status" value="1"/>
</dbReference>
<dbReference type="CDD" id="cd15203">
    <property type="entry name" value="7tmA_NPYR-like"/>
    <property type="match status" value="1"/>
</dbReference>
<feature type="domain" description="G-protein coupled receptors family 1 profile" evidence="11">
    <location>
        <begin position="105"/>
        <end position="362"/>
    </location>
</feature>
<keyword evidence="6 10" id="KW-0472">Membrane</keyword>
<organism evidence="12 13">
    <name type="scientific">Aphis glycines</name>
    <name type="common">Soybean aphid</name>
    <dbReference type="NCBI Taxonomy" id="307491"/>
    <lineage>
        <taxon>Eukaryota</taxon>
        <taxon>Metazoa</taxon>
        <taxon>Ecdysozoa</taxon>
        <taxon>Arthropoda</taxon>
        <taxon>Hexapoda</taxon>
        <taxon>Insecta</taxon>
        <taxon>Pterygota</taxon>
        <taxon>Neoptera</taxon>
        <taxon>Paraneoptera</taxon>
        <taxon>Hemiptera</taxon>
        <taxon>Sternorrhyncha</taxon>
        <taxon>Aphidomorpha</taxon>
        <taxon>Aphidoidea</taxon>
        <taxon>Aphididae</taxon>
        <taxon>Aphidini</taxon>
        <taxon>Aphis</taxon>
        <taxon>Aphis</taxon>
    </lineage>
</organism>
<feature type="transmembrane region" description="Helical" evidence="10">
    <location>
        <begin position="303"/>
        <end position="328"/>
    </location>
</feature>
<feature type="transmembrane region" description="Helical" evidence="10">
    <location>
        <begin position="201"/>
        <end position="223"/>
    </location>
</feature>
<evidence type="ECO:0000313" key="13">
    <source>
        <dbReference type="Proteomes" id="UP000475862"/>
    </source>
</evidence>
<keyword evidence="5 9" id="KW-0297">G-protein coupled receptor</keyword>
<reference evidence="12 13" key="1">
    <citation type="submission" date="2019-08" db="EMBL/GenBank/DDBJ databases">
        <title>The genome of the soybean aphid Biotype 1, its phylome, world population structure and adaptation to the North American continent.</title>
        <authorList>
            <person name="Giordano R."/>
            <person name="Donthu R.K."/>
            <person name="Hernandez A.G."/>
            <person name="Wright C.L."/>
            <person name="Zimin A.V."/>
        </authorList>
    </citation>
    <scope>NUCLEOTIDE SEQUENCE [LARGE SCALE GENOMIC DNA]</scope>
    <source>
        <tissue evidence="12">Whole aphids</tissue>
    </source>
</reference>
<keyword evidence="3 9" id="KW-0812">Transmembrane</keyword>
<evidence type="ECO:0000256" key="6">
    <source>
        <dbReference type="ARBA" id="ARBA00023136"/>
    </source>
</evidence>
<evidence type="ECO:0000256" key="4">
    <source>
        <dbReference type="ARBA" id="ARBA00022989"/>
    </source>
</evidence>
<evidence type="ECO:0000256" key="8">
    <source>
        <dbReference type="ARBA" id="ARBA00023224"/>
    </source>
</evidence>
<protein>
    <recommendedName>
        <fullName evidence="11">G-protein coupled receptors family 1 profile domain-containing protein</fullName>
    </recommendedName>
</protein>
<dbReference type="PRINTS" id="PR01012">
    <property type="entry name" value="NRPEPTIDEYR"/>
</dbReference>
<dbReference type="Proteomes" id="UP000475862">
    <property type="component" value="Unassembled WGS sequence"/>
</dbReference>
<evidence type="ECO:0000256" key="1">
    <source>
        <dbReference type="ARBA" id="ARBA00004141"/>
    </source>
</evidence>
<evidence type="ECO:0000259" key="11">
    <source>
        <dbReference type="PROSITE" id="PS50262"/>
    </source>
</evidence>
<sequence length="428" mass="48546">MRYVFRIIPYSILNTSKAPIVCKIILIRLKSSSNNDSMVCSLDETMSTFMETCNDTEMNSTFNFSLEEVYSIMLEHRRNSRNLDKSTETLLIIVYLGLMIVGLTANLTVIYVVARRAQMHTSRNLYIVNLAVSDMTLCLVCMPFTLTSILRHQWSMGTILCKLVPLLQGTNIMVSVGTITVIAIDRYWVIVRGSAQNERRTVYVSIAIVWLMAVLTTSPVAYYQVVEPLKFQHVVIYESCREKWPSTDIKVAYNIAVVLIQAVLPATVLLVVHIRIAAYLHAHTASQKDSRRAQRELQRNKRTTLLLIGVAIVFTVSWLPLAVFSLAADLMTKPITTKQLYVTLAVCHLTAMTSAISNPIIYGWMNSNIRNELFQLFYTKILRRRPGNRSMATATTTMRNRTRPLITYNTSNYMPGSQETFSRGVTVL</sequence>